<dbReference type="AlphaFoldDB" id="A0AAP6Y4N4"/>
<dbReference type="RefSeq" id="WP_169044728.1">
    <property type="nucleotide sequence ID" value="NZ_JABBYB010000008.1"/>
</dbReference>
<proteinExistence type="predicted"/>
<evidence type="ECO:0000313" key="1">
    <source>
        <dbReference type="EMBL" id="NMP03840.1"/>
    </source>
</evidence>
<accession>A0AAP6Y4N4</accession>
<reference evidence="1 2" key="1">
    <citation type="submission" date="2020-04" db="EMBL/GenBank/DDBJ databases">
        <title>Genome sequencing and assembly of Pseudoalteromonas arctica.</title>
        <authorList>
            <person name="Cook G.M."/>
        </authorList>
    </citation>
    <scope>NUCLEOTIDE SEQUENCE [LARGE SCALE GENOMIC DNA]</scope>
    <source>
        <strain evidence="1 2">NEC-BIFX-2020_001</strain>
    </source>
</reference>
<organism evidence="1 2">
    <name type="scientific">Pseudoalteromonas arctica</name>
    <dbReference type="NCBI Taxonomy" id="394751"/>
    <lineage>
        <taxon>Bacteria</taxon>
        <taxon>Pseudomonadati</taxon>
        <taxon>Pseudomonadota</taxon>
        <taxon>Gammaproteobacteria</taxon>
        <taxon>Alteromonadales</taxon>
        <taxon>Pseudoalteromonadaceae</taxon>
        <taxon>Pseudoalteromonas</taxon>
    </lineage>
</organism>
<name>A0AAP6Y4N4_9GAMM</name>
<dbReference type="Proteomes" id="UP000549590">
    <property type="component" value="Unassembled WGS sequence"/>
</dbReference>
<sequence length="49" mass="5723">MSTAFEDNKFILPVSKRDEYGELEKPNKWLTTEVNLSLLNYSLKNELGF</sequence>
<protein>
    <submittedName>
        <fullName evidence="1">Uncharacterized protein</fullName>
    </submittedName>
</protein>
<gene>
    <name evidence="1" type="ORF">HHE94_14125</name>
</gene>
<evidence type="ECO:0000313" key="2">
    <source>
        <dbReference type="Proteomes" id="UP000549590"/>
    </source>
</evidence>
<dbReference type="EMBL" id="JABBYB010000008">
    <property type="protein sequence ID" value="NMP03840.1"/>
    <property type="molecule type" value="Genomic_DNA"/>
</dbReference>
<comment type="caution">
    <text evidence="1">The sequence shown here is derived from an EMBL/GenBank/DDBJ whole genome shotgun (WGS) entry which is preliminary data.</text>
</comment>